<name>A0ABU9H6I9_9GAMM</name>
<proteinExistence type="predicted"/>
<evidence type="ECO:0000313" key="3">
    <source>
        <dbReference type="Proteomes" id="UP001371391"/>
    </source>
</evidence>
<protein>
    <submittedName>
        <fullName evidence="2">1-acyl-sn-glycerol-3-phosphate acyltransferase</fullName>
    </submittedName>
</protein>
<feature type="domain" description="Phospholipid/glycerol acyltransferase" evidence="1">
    <location>
        <begin position="21"/>
        <end position="62"/>
    </location>
</feature>
<dbReference type="EMBL" id="JBAKAW010000234">
    <property type="protein sequence ID" value="MEL0657430.1"/>
    <property type="molecule type" value="Genomic_DNA"/>
</dbReference>
<dbReference type="InterPro" id="IPR002123">
    <property type="entry name" value="Plipid/glycerol_acylTrfase"/>
</dbReference>
<keyword evidence="2" id="KW-0808">Transferase</keyword>
<gene>
    <name evidence="2" type="ORF">V6257_20820</name>
</gene>
<dbReference type="Pfam" id="PF01553">
    <property type="entry name" value="Acyltransferase"/>
    <property type="match status" value="1"/>
</dbReference>
<keyword evidence="3" id="KW-1185">Reference proteome</keyword>
<dbReference type="Proteomes" id="UP001371391">
    <property type="component" value="Unassembled WGS sequence"/>
</dbReference>
<reference evidence="2 3" key="1">
    <citation type="submission" date="2024-02" db="EMBL/GenBank/DDBJ databases">
        <title>Bacteria isolated from the canopy kelp, Nereocystis luetkeana.</title>
        <authorList>
            <person name="Pfister C.A."/>
            <person name="Younker I.T."/>
            <person name="Light S.H."/>
        </authorList>
    </citation>
    <scope>NUCLEOTIDE SEQUENCE [LARGE SCALE GENOMIC DNA]</scope>
    <source>
        <strain evidence="2 3">TI.1.03</strain>
    </source>
</reference>
<evidence type="ECO:0000313" key="2">
    <source>
        <dbReference type="EMBL" id="MEL0657430.1"/>
    </source>
</evidence>
<dbReference type="SUPFAM" id="SSF69593">
    <property type="entry name" value="Glycerol-3-phosphate (1)-acyltransferase"/>
    <property type="match status" value="1"/>
</dbReference>
<organism evidence="2 3">
    <name type="scientific">Pseudoalteromonas issachenkonii</name>
    <dbReference type="NCBI Taxonomy" id="152297"/>
    <lineage>
        <taxon>Bacteria</taxon>
        <taxon>Pseudomonadati</taxon>
        <taxon>Pseudomonadota</taxon>
        <taxon>Gammaproteobacteria</taxon>
        <taxon>Alteromonadales</taxon>
        <taxon>Pseudoalteromonadaceae</taxon>
        <taxon>Pseudoalteromonas</taxon>
    </lineage>
</organism>
<accession>A0ABU9H6I9</accession>
<comment type="caution">
    <text evidence="2">The sequence shown here is derived from an EMBL/GenBank/DDBJ whole genome shotgun (WGS) entry which is preliminary data.</text>
</comment>
<evidence type="ECO:0000259" key="1">
    <source>
        <dbReference type="Pfam" id="PF01553"/>
    </source>
</evidence>
<dbReference type="RefSeq" id="WP_341604156.1">
    <property type="nucleotide sequence ID" value="NZ_JBAKAW010000234.1"/>
</dbReference>
<feature type="non-terminal residue" evidence="2">
    <location>
        <position position="71"/>
    </location>
</feature>
<feature type="non-terminal residue" evidence="2">
    <location>
        <position position="1"/>
    </location>
</feature>
<dbReference type="GO" id="GO:0016746">
    <property type="term" value="F:acyltransferase activity"/>
    <property type="evidence" value="ECO:0007669"/>
    <property type="project" value="UniProtKB-KW"/>
</dbReference>
<sequence>QFASIWVTFNSLNQKLFTPSKLNVSGLEELKLKDWYLVIANHQSWVDIFVLQRVFNRIIRFLNFFFKKELI</sequence>
<keyword evidence="2" id="KW-0012">Acyltransferase</keyword>